<dbReference type="SUPFAM" id="SSF51735">
    <property type="entry name" value="NAD(P)-binding Rossmann-fold domains"/>
    <property type="match status" value="1"/>
</dbReference>
<dbReference type="GO" id="GO:0008202">
    <property type="term" value="P:steroid metabolic process"/>
    <property type="evidence" value="ECO:0007669"/>
    <property type="project" value="TreeGrafter"/>
</dbReference>
<gene>
    <name evidence="3" type="ORF">BC008_07470</name>
</gene>
<dbReference type="PANTHER" id="PTHR43313">
    <property type="entry name" value="SHORT-CHAIN DEHYDROGENASE/REDUCTASE FAMILY 9C"/>
    <property type="match status" value="1"/>
</dbReference>
<dbReference type="InterPro" id="IPR036291">
    <property type="entry name" value="NAD(P)-bd_dom_sf"/>
</dbReference>
<dbReference type="GO" id="GO:0016491">
    <property type="term" value="F:oxidoreductase activity"/>
    <property type="evidence" value="ECO:0007669"/>
    <property type="project" value="TreeGrafter"/>
</dbReference>
<dbReference type="PRINTS" id="PR00081">
    <property type="entry name" value="GDHRDH"/>
</dbReference>
<dbReference type="CDD" id="cd05374">
    <property type="entry name" value="17beta-HSD-like_SDR_c"/>
    <property type="match status" value="1"/>
</dbReference>
<sequence>MNSVVVTGASSGIGWGTIKVLTERGFHVFGSVRKPEDGERLSIQFGNKFTPLLFDVTDEEAVNQAANRVREQMNGHTLCGLVNNSGIAVLGPLMHLNIADYRTQMEVNLIAPLIVTQAFLPLLGTDCSLEGKPGRIINISSVGGKIAIPFIGAYNASKFGLEGFSESLRRELMLYGIDVIVVAPGAVATAIWDKAQASDISQYENTDYGTAMKSFKSYFIEQGRKGYPPERVGEVIWKALTVANPRARYPVVPNHLSGWIIPRMLPKRMLDKIIAKNLNFLSR</sequence>
<dbReference type="PRINTS" id="PR00080">
    <property type="entry name" value="SDRFAMILY"/>
</dbReference>
<proteinExistence type="inferred from homology"/>
<accession>A0A0V7ZBI6</accession>
<evidence type="ECO:0000256" key="2">
    <source>
        <dbReference type="RuleBase" id="RU000363"/>
    </source>
</evidence>
<evidence type="ECO:0000256" key="1">
    <source>
        <dbReference type="ARBA" id="ARBA00006484"/>
    </source>
</evidence>
<evidence type="ECO:0000313" key="4">
    <source>
        <dbReference type="Proteomes" id="UP000053372"/>
    </source>
</evidence>
<organism evidence="3 4">
    <name type="scientific">Mastigocoleus testarum BC008</name>
    <dbReference type="NCBI Taxonomy" id="371196"/>
    <lineage>
        <taxon>Bacteria</taxon>
        <taxon>Bacillati</taxon>
        <taxon>Cyanobacteriota</taxon>
        <taxon>Cyanophyceae</taxon>
        <taxon>Nostocales</taxon>
        <taxon>Hapalosiphonaceae</taxon>
        <taxon>Mastigocoleus</taxon>
    </lineage>
</organism>
<keyword evidence="4" id="KW-1185">Reference proteome</keyword>
<dbReference type="PANTHER" id="PTHR43313:SF1">
    <property type="entry name" value="3BETA-HYDROXYSTEROID DEHYDROGENASE DHS-16"/>
    <property type="match status" value="1"/>
</dbReference>
<comment type="caution">
    <text evidence="3">The sequence shown here is derived from an EMBL/GenBank/DDBJ whole genome shotgun (WGS) entry which is preliminary data.</text>
</comment>
<dbReference type="Gene3D" id="3.40.50.720">
    <property type="entry name" value="NAD(P)-binding Rossmann-like Domain"/>
    <property type="match status" value="1"/>
</dbReference>
<reference evidence="3 4" key="1">
    <citation type="journal article" date="2015" name="Genome Announc.">
        <title>Draft Genome of the Euendolithic (true boring) Cyanobacterium Mastigocoleus testarum strain BC008.</title>
        <authorList>
            <person name="Guida B.S."/>
            <person name="Garcia-Pichel F."/>
        </authorList>
    </citation>
    <scope>NUCLEOTIDE SEQUENCE [LARGE SCALE GENOMIC DNA]</scope>
    <source>
        <strain evidence="3 4">BC008</strain>
    </source>
</reference>
<dbReference type="PROSITE" id="PS00061">
    <property type="entry name" value="ADH_SHORT"/>
    <property type="match status" value="1"/>
</dbReference>
<dbReference type="RefSeq" id="WP_027842452.1">
    <property type="nucleotide sequence ID" value="NZ_LMTZ01000169.1"/>
</dbReference>
<dbReference type="Proteomes" id="UP000053372">
    <property type="component" value="Unassembled WGS sequence"/>
</dbReference>
<protein>
    <submittedName>
        <fullName evidence="3">Oxidoreductase</fullName>
    </submittedName>
</protein>
<dbReference type="Pfam" id="PF00106">
    <property type="entry name" value="adh_short"/>
    <property type="match status" value="1"/>
</dbReference>
<evidence type="ECO:0000313" key="3">
    <source>
        <dbReference type="EMBL" id="KST61872.1"/>
    </source>
</evidence>
<dbReference type="OrthoDB" id="9775296at2"/>
<dbReference type="InterPro" id="IPR002347">
    <property type="entry name" value="SDR_fam"/>
</dbReference>
<dbReference type="AlphaFoldDB" id="A0A0V7ZBI6"/>
<name>A0A0V7ZBI6_9CYAN</name>
<dbReference type="InterPro" id="IPR020904">
    <property type="entry name" value="Sc_DH/Rdtase_CS"/>
</dbReference>
<dbReference type="EMBL" id="LMTZ01000169">
    <property type="protein sequence ID" value="KST61872.1"/>
    <property type="molecule type" value="Genomic_DNA"/>
</dbReference>
<comment type="similarity">
    <text evidence="1 2">Belongs to the short-chain dehydrogenases/reductases (SDR) family.</text>
</comment>